<name>A0AAW3ZWC2_9BACT</name>
<feature type="binding site" evidence="18">
    <location>
        <position position="57"/>
    </location>
    <ligand>
        <name>K(+)</name>
        <dbReference type="ChEBI" id="CHEBI:29103"/>
    </ligand>
</feature>
<comment type="function">
    <text evidence="14 19">Bifunctional enzyme that catalyzes the epimerization of the S- and R-forms of NAD(P)HX and the dehydration of the S-form of NAD(P)HX at the expense of ADP, which is converted to AMP. This allows the repair of both epimers of NAD(P)HX, a damaged form of NAD(P)H that is a result of enzymatic or heat-dependent hydration.</text>
</comment>
<keyword evidence="8 17" id="KW-0521">NADP</keyword>
<dbReference type="Proteomes" id="UP000650616">
    <property type="component" value="Unassembled WGS sequence"/>
</dbReference>
<reference evidence="23 24" key="1">
    <citation type="submission" date="2015-08" db="EMBL/GenBank/DDBJ databases">
        <title>Comparative genomics of the Campylobacter concisus group.</title>
        <authorList>
            <person name="Yee E."/>
            <person name="Chapman M.H."/>
            <person name="Huynh S."/>
            <person name="Bono J.L."/>
            <person name="On S.L."/>
            <person name="St Leger J."/>
            <person name="Foster G."/>
            <person name="Parker C.T."/>
            <person name="Miller W.G."/>
        </authorList>
    </citation>
    <scope>NUCLEOTIDE SEQUENCE [LARGE SCALE GENOMIC DNA]</scope>
    <source>
        <strain evidence="23 24">RM9337</strain>
    </source>
</reference>
<comment type="subunit">
    <text evidence="17">Homotetramer.</text>
</comment>
<dbReference type="NCBIfam" id="TIGR00196">
    <property type="entry name" value="yjeF_cterm"/>
    <property type="match status" value="1"/>
</dbReference>
<keyword evidence="11 18" id="KW-0413">Isomerase</keyword>
<feature type="binding site" evidence="18">
    <location>
        <begin position="137"/>
        <end position="143"/>
    </location>
    <ligand>
        <name>(6S)-NADPHX</name>
        <dbReference type="ChEBI" id="CHEBI:64076"/>
    </ligand>
</feature>
<evidence type="ECO:0000256" key="3">
    <source>
        <dbReference type="ARBA" id="ARBA00006001"/>
    </source>
</evidence>
<dbReference type="GO" id="GO:0052855">
    <property type="term" value="F:ADP-dependent NAD(P)H-hydrate dehydratase activity"/>
    <property type="evidence" value="ECO:0007669"/>
    <property type="project" value="UniProtKB-UniRule"/>
</dbReference>
<dbReference type="Proteomes" id="UP001318760">
    <property type="component" value="Unassembled WGS sequence"/>
</dbReference>
<dbReference type="Gene3D" id="3.40.50.10260">
    <property type="entry name" value="YjeF N-terminal domain"/>
    <property type="match status" value="1"/>
</dbReference>
<dbReference type="Pfam" id="PF03853">
    <property type="entry name" value="YjeF_N"/>
    <property type="match status" value="1"/>
</dbReference>
<comment type="function">
    <text evidence="18">Catalyzes the epimerization of the S- and R-forms of NAD(P)HX, a damaged form of NAD(P)H that is a result of enzymatic or heat-dependent hydration. This is a prerequisite for the S-specific NAD(P)H-hydrate dehydratase to allow the repair of both epimers of NAD(P)HX.</text>
</comment>
<dbReference type="CDD" id="cd01171">
    <property type="entry name" value="YXKO-related"/>
    <property type="match status" value="1"/>
</dbReference>
<dbReference type="HAMAP" id="MF_01965">
    <property type="entry name" value="NADHX_dehydratase"/>
    <property type="match status" value="1"/>
</dbReference>
<dbReference type="SUPFAM" id="SSF64153">
    <property type="entry name" value="YjeF N-terminal domain-like"/>
    <property type="match status" value="1"/>
</dbReference>
<comment type="cofactor">
    <cofactor evidence="17">
        <name>Mg(2+)</name>
        <dbReference type="ChEBI" id="CHEBI:18420"/>
    </cofactor>
</comment>
<dbReference type="EC" id="4.2.1.136" evidence="19"/>
<keyword evidence="13" id="KW-0511">Multifunctional enzyme</keyword>
<dbReference type="PANTHER" id="PTHR12592">
    <property type="entry name" value="ATP-DEPENDENT (S)-NAD(P)H-HYDRATE DEHYDRATASE FAMILY MEMBER"/>
    <property type="match status" value="1"/>
</dbReference>
<evidence type="ECO:0000256" key="5">
    <source>
        <dbReference type="ARBA" id="ARBA00022723"/>
    </source>
</evidence>
<evidence type="ECO:0000313" key="22">
    <source>
        <dbReference type="EMBL" id="MBE2987036.1"/>
    </source>
</evidence>
<protein>
    <recommendedName>
        <fullName evidence="19">Bifunctional NAD(P)H-hydrate repair enzyme</fullName>
    </recommendedName>
    <alternativeName>
        <fullName evidence="19">Nicotinamide nucleotide repair protein</fullName>
    </alternativeName>
    <domain>
        <recommendedName>
            <fullName evidence="19">ADP-dependent (S)-NAD(P)H-hydrate dehydratase</fullName>
            <ecNumber evidence="19">4.2.1.136</ecNumber>
        </recommendedName>
        <alternativeName>
            <fullName evidence="19">ADP-dependent NAD(P)HX dehydratase</fullName>
        </alternativeName>
    </domain>
    <domain>
        <recommendedName>
            <fullName evidence="19">NAD(P)H-hydrate epimerase</fullName>
            <ecNumber evidence="19">5.1.99.6</ecNumber>
        </recommendedName>
    </domain>
</protein>
<gene>
    <name evidence="17" type="primary">nnrD</name>
    <name evidence="18" type="synonym">nnrE</name>
    <name evidence="22" type="ORF">CCAL12919_07875</name>
    <name evidence="23" type="ORF">CCAL9337_01580</name>
</gene>
<evidence type="ECO:0000256" key="2">
    <source>
        <dbReference type="ARBA" id="ARBA00000909"/>
    </source>
</evidence>
<dbReference type="Pfam" id="PF01256">
    <property type="entry name" value="Carb_kinase"/>
    <property type="match status" value="1"/>
</dbReference>
<keyword evidence="6 17" id="KW-0547">Nucleotide-binding</keyword>
<dbReference type="InterPro" id="IPR000631">
    <property type="entry name" value="CARKD"/>
</dbReference>
<dbReference type="GO" id="GO:0052856">
    <property type="term" value="F:NAD(P)HX epimerase activity"/>
    <property type="evidence" value="ECO:0007669"/>
    <property type="project" value="UniProtKB-UniRule"/>
</dbReference>
<evidence type="ECO:0000256" key="6">
    <source>
        <dbReference type="ARBA" id="ARBA00022741"/>
    </source>
</evidence>
<evidence type="ECO:0000256" key="7">
    <source>
        <dbReference type="ARBA" id="ARBA00022840"/>
    </source>
</evidence>
<feature type="binding site" evidence="17">
    <location>
        <begin position="401"/>
        <end position="405"/>
    </location>
    <ligand>
        <name>AMP</name>
        <dbReference type="ChEBI" id="CHEBI:456215"/>
    </ligand>
</feature>
<dbReference type="AlphaFoldDB" id="A0AAW3ZWC2"/>
<dbReference type="InterPro" id="IPR036652">
    <property type="entry name" value="YjeF_N_dom_sf"/>
</dbReference>
<feature type="binding site" evidence="18">
    <location>
        <position position="169"/>
    </location>
    <ligand>
        <name>K(+)</name>
        <dbReference type="ChEBI" id="CHEBI:29103"/>
    </ligand>
</feature>
<keyword evidence="5 18" id="KW-0479">Metal-binding</keyword>
<dbReference type="PROSITE" id="PS51385">
    <property type="entry name" value="YJEF_N"/>
    <property type="match status" value="1"/>
</dbReference>
<dbReference type="EC" id="5.1.99.6" evidence="19"/>
<keyword evidence="9 18" id="KW-0630">Potassium</keyword>
<reference evidence="22 25" key="2">
    <citation type="submission" date="2020-10" db="EMBL/GenBank/DDBJ databases">
        <title>Campylobacter californiensis sp. nov. isolated from cattle and feral swine in California.</title>
        <authorList>
            <person name="Miller W.G."/>
        </authorList>
    </citation>
    <scope>NUCLEOTIDE SEQUENCE [LARGE SCALE GENOMIC DNA]</scope>
    <source>
        <strain evidence="22 25">RM12919</strain>
    </source>
</reference>
<sequence>MKKLFVQTNELDERATLELGLSGEILMENAASKIANLIRKKFKKGSKILGVAGSGNNGADVIAALRMLYGDYDTEIFLCKEELGELAKKQFLAAQKVGVKRIYEIEGFKSGTHLIKDDKFIPTKKQNIKCVIDGIFGSGLSRELDDGYIEIINALNDIKSYKIACDVPSGLDKNGKILGACFRADVTVTMGARKLGLYSDAAKNFTGKIKVARLGVSDKIFQTQTQNFLLEKSDMKLPFRDDKNVNKGNFGHIFVMVGEHEGAARMSALAASAMGAGLVSVISDEKILMLDDKLMQSKDVSEKMNVGAVGMGLGKQGIQKLDFEVLKRKLLVLDADMCYEPRTIELLRANKNIVITPHPKEFSSLLNLAGFGELGVGKIQEDRFCLARKFSLEFKCVLLLKGANTIIAQDGKIYVMRYGTSALAKGGSGDVLSGLIVGLLAQGYTPLDAAITASLAHALSARKFKAANYALSPKDIIKGVKCLRKK</sequence>
<evidence type="ECO:0000313" key="25">
    <source>
        <dbReference type="Proteomes" id="UP001318760"/>
    </source>
</evidence>
<evidence type="ECO:0000256" key="8">
    <source>
        <dbReference type="ARBA" id="ARBA00022857"/>
    </source>
</evidence>
<comment type="similarity">
    <text evidence="3 19">In the N-terminal section; belongs to the NnrE/AIBP family.</text>
</comment>
<comment type="caution">
    <text evidence="23">The sequence shown here is derived from an EMBL/GenBank/DDBJ whole genome shotgun (WGS) entry which is preliminary data.</text>
</comment>
<dbReference type="PANTHER" id="PTHR12592:SF0">
    <property type="entry name" value="ATP-DEPENDENT (S)-NAD(P)H-HYDRATE DEHYDRATASE"/>
    <property type="match status" value="1"/>
</dbReference>
<dbReference type="InterPro" id="IPR029056">
    <property type="entry name" value="Ribokinase-like"/>
</dbReference>
<keyword evidence="10 17" id="KW-0520">NAD</keyword>
<evidence type="ECO:0000256" key="17">
    <source>
        <dbReference type="HAMAP-Rule" id="MF_01965"/>
    </source>
</evidence>
<organism evidence="23 24">
    <name type="scientific">Campylobacter californiensis</name>
    <dbReference type="NCBI Taxonomy" id="1032243"/>
    <lineage>
        <taxon>Bacteria</taxon>
        <taxon>Pseudomonadati</taxon>
        <taxon>Campylobacterota</taxon>
        <taxon>Epsilonproteobacteria</taxon>
        <taxon>Campylobacterales</taxon>
        <taxon>Campylobacteraceae</taxon>
        <taxon>Campylobacter</taxon>
    </lineage>
</organism>
<feature type="domain" description="YjeF N-terminal" evidence="21">
    <location>
        <begin position="8"/>
        <end position="222"/>
    </location>
</feature>
<feature type="binding site" evidence="18">
    <location>
        <position position="166"/>
    </location>
    <ligand>
        <name>(6S)-NADPHX</name>
        <dbReference type="ChEBI" id="CHEBI:64076"/>
    </ligand>
</feature>
<keyword evidence="24" id="KW-1185">Reference proteome</keyword>
<evidence type="ECO:0000313" key="24">
    <source>
        <dbReference type="Proteomes" id="UP000650616"/>
    </source>
</evidence>
<dbReference type="PROSITE" id="PS51383">
    <property type="entry name" value="YJEF_C_3"/>
    <property type="match status" value="1"/>
</dbReference>
<comment type="similarity">
    <text evidence="4 19">In the C-terminal section; belongs to the NnrD/CARKD family.</text>
</comment>
<evidence type="ECO:0000256" key="9">
    <source>
        <dbReference type="ARBA" id="ARBA00022958"/>
    </source>
</evidence>
<evidence type="ECO:0000256" key="1">
    <source>
        <dbReference type="ARBA" id="ARBA00000013"/>
    </source>
</evidence>
<dbReference type="GO" id="GO:0046496">
    <property type="term" value="P:nicotinamide nucleotide metabolic process"/>
    <property type="evidence" value="ECO:0007669"/>
    <property type="project" value="UniProtKB-UniRule"/>
</dbReference>
<comment type="similarity">
    <text evidence="18">Belongs to the NnrE/AIBP family.</text>
</comment>
<evidence type="ECO:0000256" key="19">
    <source>
        <dbReference type="PIRNR" id="PIRNR017184"/>
    </source>
</evidence>
<feature type="binding site" evidence="18">
    <location>
        <position position="148"/>
    </location>
    <ligand>
        <name>(6S)-NADPHX</name>
        <dbReference type="ChEBI" id="CHEBI:64076"/>
    </ligand>
</feature>
<evidence type="ECO:0000256" key="4">
    <source>
        <dbReference type="ARBA" id="ARBA00009524"/>
    </source>
</evidence>
<comment type="catalytic activity">
    <reaction evidence="15 17 19">
        <text>(6S)-NADHX + ADP = AMP + phosphate + NADH + H(+)</text>
        <dbReference type="Rhea" id="RHEA:32223"/>
        <dbReference type="ChEBI" id="CHEBI:15378"/>
        <dbReference type="ChEBI" id="CHEBI:43474"/>
        <dbReference type="ChEBI" id="CHEBI:57945"/>
        <dbReference type="ChEBI" id="CHEBI:64074"/>
        <dbReference type="ChEBI" id="CHEBI:456215"/>
        <dbReference type="ChEBI" id="CHEBI:456216"/>
        <dbReference type="EC" id="4.2.1.136"/>
    </reaction>
</comment>
<dbReference type="EMBL" id="JADBHS010000016">
    <property type="protein sequence ID" value="MBE2987036.1"/>
    <property type="molecule type" value="Genomic_DNA"/>
</dbReference>
<comment type="catalytic activity">
    <reaction evidence="16 17 19">
        <text>(6S)-NADPHX + ADP = AMP + phosphate + NADPH + H(+)</text>
        <dbReference type="Rhea" id="RHEA:32235"/>
        <dbReference type="ChEBI" id="CHEBI:15378"/>
        <dbReference type="ChEBI" id="CHEBI:43474"/>
        <dbReference type="ChEBI" id="CHEBI:57783"/>
        <dbReference type="ChEBI" id="CHEBI:64076"/>
        <dbReference type="ChEBI" id="CHEBI:456215"/>
        <dbReference type="ChEBI" id="CHEBI:456216"/>
        <dbReference type="EC" id="4.2.1.136"/>
    </reaction>
</comment>
<comment type="similarity">
    <text evidence="17">Belongs to the NnrD/CARKD family.</text>
</comment>
<feature type="binding site" evidence="17">
    <location>
        <position position="358"/>
    </location>
    <ligand>
        <name>(6S)-NADPHX</name>
        <dbReference type="ChEBI" id="CHEBI:64076"/>
    </ligand>
</feature>
<feature type="binding site" evidence="17">
    <location>
        <position position="429"/>
    </location>
    <ligand>
        <name>AMP</name>
        <dbReference type="ChEBI" id="CHEBI:456215"/>
    </ligand>
</feature>
<dbReference type="Gene3D" id="3.40.1190.20">
    <property type="match status" value="1"/>
</dbReference>
<evidence type="ECO:0000256" key="14">
    <source>
        <dbReference type="ARBA" id="ARBA00025153"/>
    </source>
</evidence>
<evidence type="ECO:0000313" key="23">
    <source>
        <dbReference type="EMBL" id="MBE3607421.1"/>
    </source>
</evidence>
<feature type="binding site" evidence="18">
    <location>
        <begin position="56"/>
        <end position="60"/>
    </location>
    <ligand>
        <name>(6S)-NADPHX</name>
        <dbReference type="ChEBI" id="CHEBI:64076"/>
    </ligand>
</feature>
<feature type="domain" description="YjeF C-terminal" evidence="20">
    <location>
        <begin position="230"/>
        <end position="486"/>
    </location>
</feature>
<comment type="function">
    <text evidence="17">Catalyzes the dehydration of the S-form of NAD(P)HX at the expense of ADP, which is converted to AMP. Together with NAD(P)HX epimerase, which catalyzes the epimerization of the S- and R-forms, the enzyme allows the repair of both epimers of NAD(P)HX, a damaged form of NAD(P)H that is a result of enzymatic or heat-dependent hydration.</text>
</comment>
<feature type="binding site" evidence="18">
    <location>
        <position position="133"/>
    </location>
    <ligand>
        <name>K(+)</name>
        <dbReference type="ChEBI" id="CHEBI:29103"/>
    </ligand>
</feature>
<feature type="binding site" evidence="17">
    <location>
        <position position="430"/>
    </location>
    <ligand>
        <name>(6S)-NADPHX</name>
        <dbReference type="ChEBI" id="CHEBI:64076"/>
    </ligand>
</feature>
<evidence type="ECO:0000256" key="12">
    <source>
        <dbReference type="ARBA" id="ARBA00023239"/>
    </source>
</evidence>
<dbReference type="NCBIfam" id="TIGR00197">
    <property type="entry name" value="yjeF_nterm"/>
    <property type="match status" value="1"/>
</dbReference>
<dbReference type="SUPFAM" id="SSF53613">
    <property type="entry name" value="Ribokinase-like"/>
    <property type="match status" value="1"/>
</dbReference>
<evidence type="ECO:0000259" key="20">
    <source>
        <dbReference type="PROSITE" id="PS51383"/>
    </source>
</evidence>
<dbReference type="InterPro" id="IPR004443">
    <property type="entry name" value="YjeF_N_dom"/>
</dbReference>
<comment type="cofactor">
    <cofactor evidence="18 19">
        <name>K(+)</name>
        <dbReference type="ChEBI" id="CHEBI:29103"/>
    </cofactor>
    <text evidence="18 19">Binds 1 potassium ion per subunit.</text>
</comment>
<dbReference type="PROSITE" id="PS01050">
    <property type="entry name" value="YJEF_C_2"/>
    <property type="match status" value="1"/>
</dbReference>
<keyword evidence="12 17" id="KW-0456">Lyase</keyword>
<evidence type="ECO:0000256" key="13">
    <source>
        <dbReference type="ARBA" id="ARBA00023268"/>
    </source>
</evidence>
<evidence type="ECO:0000259" key="21">
    <source>
        <dbReference type="PROSITE" id="PS51385"/>
    </source>
</evidence>
<dbReference type="InterPro" id="IPR017953">
    <property type="entry name" value="Carbohydrate_kinase_pred_CS"/>
</dbReference>
<evidence type="ECO:0000256" key="18">
    <source>
        <dbReference type="HAMAP-Rule" id="MF_01966"/>
    </source>
</evidence>
<dbReference type="GO" id="GO:0005524">
    <property type="term" value="F:ATP binding"/>
    <property type="evidence" value="ECO:0007669"/>
    <property type="project" value="UniProtKB-UniRule"/>
</dbReference>
<dbReference type="GO" id="GO:0046872">
    <property type="term" value="F:metal ion binding"/>
    <property type="evidence" value="ECO:0007669"/>
    <property type="project" value="UniProtKB-UniRule"/>
</dbReference>
<proteinExistence type="inferred from homology"/>
<evidence type="ECO:0000256" key="16">
    <source>
        <dbReference type="ARBA" id="ARBA00049209"/>
    </source>
</evidence>
<evidence type="ECO:0000256" key="15">
    <source>
        <dbReference type="ARBA" id="ARBA00048238"/>
    </source>
</evidence>
<comment type="catalytic activity">
    <reaction evidence="2 18 19">
        <text>(6R)-NADPHX = (6S)-NADPHX</text>
        <dbReference type="Rhea" id="RHEA:32227"/>
        <dbReference type="ChEBI" id="CHEBI:64076"/>
        <dbReference type="ChEBI" id="CHEBI:64077"/>
        <dbReference type="EC" id="5.1.99.6"/>
    </reaction>
</comment>
<keyword evidence="7 17" id="KW-0067">ATP-binding</keyword>
<feature type="binding site" evidence="17">
    <location>
        <position position="263"/>
    </location>
    <ligand>
        <name>(6S)-NADPHX</name>
        <dbReference type="ChEBI" id="CHEBI:64076"/>
    </ligand>
</feature>
<accession>A0AAW3ZWC2</accession>
<dbReference type="EMBL" id="LIWG01000001">
    <property type="protein sequence ID" value="MBE3607421.1"/>
    <property type="molecule type" value="Genomic_DNA"/>
</dbReference>
<comment type="catalytic activity">
    <reaction evidence="1 18 19">
        <text>(6R)-NADHX = (6S)-NADHX</text>
        <dbReference type="Rhea" id="RHEA:32215"/>
        <dbReference type="ChEBI" id="CHEBI:64074"/>
        <dbReference type="ChEBI" id="CHEBI:64075"/>
        <dbReference type="EC" id="5.1.99.6"/>
    </reaction>
</comment>
<dbReference type="GO" id="GO:0110051">
    <property type="term" value="P:metabolite repair"/>
    <property type="evidence" value="ECO:0007669"/>
    <property type="project" value="TreeGrafter"/>
</dbReference>
<evidence type="ECO:0000256" key="10">
    <source>
        <dbReference type="ARBA" id="ARBA00023027"/>
    </source>
</evidence>
<feature type="binding site" evidence="17">
    <location>
        <position position="312"/>
    </location>
    <ligand>
        <name>(6S)-NADPHX</name>
        <dbReference type="ChEBI" id="CHEBI:64076"/>
    </ligand>
</feature>
<dbReference type="HAMAP" id="MF_01966">
    <property type="entry name" value="NADHX_epimerase"/>
    <property type="match status" value="1"/>
</dbReference>
<dbReference type="RefSeq" id="WP_170015327.1">
    <property type="nucleotide sequence ID" value="NZ_CP012545.1"/>
</dbReference>
<evidence type="ECO:0000256" key="11">
    <source>
        <dbReference type="ARBA" id="ARBA00023235"/>
    </source>
</evidence>
<dbReference type="InterPro" id="IPR030677">
    <property type="entry name" value="Nnr"/>
</dbReference>
<dbReference type="PIRSF" id="PIRSF017184">
    <property type="entry name" value="Nnr"/>
    <property type="match status" value="1"/>
</dbReference>